<dbReference type="EMBL" id="CP036267">
    <property type="protein sequence ID" value="QDT35580.1"/>
    <property type="molecule type" value="Genomic_DNA"/>
</dbReference>
<feature type="transmembrane region" description="Helical" evidence="2">
    <location>
        <begin position="272"/>
        <end position="296"/>
    </location>
</feature>
<dbReference type="Proteomes" id="UP000315724">
    <property type="component" value="Chromosome"/>
</dbReference>
<reference evidence="3 4" key="1">
    <citation type="submission" date="2019-02" db="EMBL/GenBank/DDBJ databases">
        <title>Deep-cultivation of Planctomycetes and their phenomic and genomic characterization uncovers novel biology.</title>
        <authorList>
            <person name="Wiegand S."/>
            <person name="Jogler M."/>
            <person name="Boedeker C."/>
            <person name="Pinto D."/>
            <person name="Vollmers J."/>
            <person name="Rivas-Marin E."/>
            <person name="Kohn T."/>
            <person name="Peeters S.H."/>
            <person name="Heuer A."/>
            <person name="Rast P."/>
            <person name="Oberbeckmann S."/>
            <person name="Bunk B."/>
            <person name="Jeske O."/>
            <person name="Meyerdierks A."/>
            <person name="Storesund J.E."/>
            <person name="Kallscheuer N."/>
            <person name="Luecker S."/>
            <person name="Lage O.M."/>
            <person name="Pohl T."/>
            <person name="Merkel B.J."/>
            <person name="Hornburger P."/>
            <person name="Mueller R.-W."/>
            <person name="Bruemmer F."/>
            <person name="Labrenz M."/>
            <person name="Spormann A.M."/>
            <person name="Op den Camp H."/>
            <person name="Overmann J."/>
            <person name="Amann R."/>
            <person name="Jetten M.S.M."/>
            <person name="Mascher T."/>
            <person name="Medema M.H."/>
            <person name="Devos D.P."/>
            <person name="Kaster A.-K."/>
            <person name="Ovreas L."/>
            <person name="Rohde M."/>
            <person name="Galperin M.Y."/>
            <person name="Jogler C."/>
        </authorList>
    </citation>
    <scope>NUCLEOTIDE SEQUENCE [LARGE SCALE GENOMIC DNA]</scope>
    <source>
        <strain evidence="3 4">Mal48</strain>
    </source>
</reference>
<keyword evidence="2" id="KW-1133">Transmembrane helix</keyword>
<gene>
    <name evidence="3" type="ORF">Mal48_48580</name>
</gene>
<evidence type="ECO:0000313" key="3">
    <source>
        <dbReference type="EMBL" id="QDT35580.1"/>
    </source>
</evidence>
<feature type="transmembrane region" description="Helical" evidence="2">
    <location>
        <begin position="235"/>
        <end position="260"/>
    </location>
</feature>
<keyword evidence="4" id="KW-1185">Reference proteome</keyword>
<protein>
    <submittedName>
        <fullName evidence="3">Uncharacterized protein</fullName>
    </submittedName>
</protein>
<evidence type="ECO:0000256" key="2">
    <source>
        <dbReference type="SAM" id="Phobius"/>
    </source>
</evidence>
<feature type="transmembrane region" description="Helical" evidence="2">
    <location>
        <begin position="88"/>
        <end position="109"/>
    </location>
</feature>
<keyword evidence="2" id="KW-0472">Membrane</keyword>
<feature type="region of interest" description="Disordered" evidence="1">
    <location>
        <begin position="439"/>
        <end position="471"/>
    </location>
</feature>
<feature type="transmembrane region" description="Helical" evidence="2">
    <location>
        <begin position="328"/>
        <end position="348"/>
    </location>
</feature>
<feature type="transmembrane region" description="Helical" evidence="2">
    <location>
        <begin position="187"/>
        <end position="214"/>
    </location>
</feature>
<proteinExistence type="predicted"/>
<dbReference type="AlphaFoldDB" id="A0A517QVC8"/>
<name>A0A517QVC8_9PLAN</name>
<organism evidence="3 4">
    <name type="scientific">Thalassoglobus polymorphus</name>
    <dbReference type="NCBI Taxonomy" id="2527994"/>
    <lineage>
        <taxon>Bacteria</taxon>
        <taxon>Pseudomonadati</taxon>
        <taxon>Planctomycetota</taxon>
        <taxon>Planctomycetia</taxon>
        <taxon>Planctomycetales</taxon>
        <taxon>Planctomycetaceae</taxon>
        <taxon>Thalassoglobus</taxon>
    </lineage>
</organism>
<dbReference type="OrthoDB" id="260428at2"/>
<dbReference type="RefSeq" id="WP_145205375.1">
    <property type="nucleotide sequence ID" value="NZ_CP036267.1"/>
</dbReference>
<feature type="transmembrane region" description="Helical" evidence="2">
    <location>
        <begin position="401"/>
        <end position="429"/>
    </location>
</feature>
<sequence>MSDETLDDPVNRFPSVEWSRYTSARSPEQFALPCAHDECTGSGMSSLNSPSRRDQEFFLTNTAQLQRWLPWLRMFRGFRIAIDYQKMLVALLAVFLWMQGSLLLTRVFFNADEFAGNDFASRDFQANTDAWGGRAFTNPLREMEQFPSRTEPTSVSGFVAQSSATSWPIKRISRSLLGLVNFRSARWWWYSWIQLVWGLAVCAVFGGTISRMAALELTGHGRSMIRDTTYAVKQFPTSFFSPALALIAFGGLWILCWLAGFVGRVPVLGELLIGIAWGLLLLVGLLMALILIGLILGWPLMFVSSEVEKNDAFDALSRSLSYLLNRPWYAAFLIAIAILYGTALLYFVDWLTRISVAVSLSSVGTGLGRDVSFFGLPTLDQMREASTEVLKNDLAASLMKFWMSIAILVPVAFSFSYFWSSTTIGYFLLRRREDGTPINELDLSDQPGHQNPELPVVGIPAAENREASRES</sequence>
<keyword evidence="2" id="KW-0812">Transmembrane</keyword>
<evidence type="ECO:0000313" key="4">
    <source>
        <dbReference type="Proteomes" id="UP000315724"/>
    </source>
</evidence>
<evidence type="ECO:0000256" key="1">
    <source>
        <dbReference type="SAM" id="MobiDB-lite"/>
    </source>
</evidence>
<dbReference type="KEGG" id="tpol:Mal48_48580"/>
<accession>A0A517QVC8</accession>